<reference evidence="8" key="2">
    <citation type="submission" date="2023-07" db="EMBL/GenBank/DDBJ databases">
        <authorList>
            <person name="Aydin F."/>
            <person name="Tarhane S."/>
            <person name="Saticioglu I.B."/>
            <person name="Karakaya E."/>
            <person name="Abay S."/>
            <person name="Guran O."/>
            <person name="Bozkurt E."/>
            <person name="Uzum N."/>
            <person name="Olgun K."/>
            <person name="Jablonski D."/>
        </authorList>
    </citation>
    <scope>NUCLEOTIDE SEQUENCE</scope>
    <source>
        <strain evidence="8">Faydin-H75</strain>
    </source>
</reference>
<dbReference type="EMBL" id="JAUYZK010000005">
    <property type="protein sequence ID" value="MDP2538993.1"/>
    <property type="molecule type" value="Genomic_DNA"/>
</dbReference>
<evidence type="ECO:0000313" key="10">
    <source>
        <dbReference type="Proteomes" id="UP001177258"/>
    </source>
</evidence>
<evidence type="ECO:0000256" key="3">
    <source>
        <dbReference type="ARBA" id="ARBA00022723"/>
    </source>
</evidence>
<dbReference type="PIRSF" id="PIRSF004846">
    <property type="entry name" value="ModA"/>
    <property type="match status" value="1"/>
</dbReference>
<dbReference type="FunFam" id="3.40.190.10:FF:000035">
    <property type="entry name" value="Molybdate ABC transporter substrate-binding protein"/>
    <property type="match status" value="1"/>
</dbReference>
<dbReference type="RefSeq" id="WP_305516858.1">
    <property type="nucleotide sequence ID" value="NZ_JAUPEV010000004.1"/>
</dbReference>
<sequence>MKKIILCSILVLGMLFAKEANIAAAANLQYVLQEISKEFLLTHKNDKLNISYSSSGKAYAQISQSAPVDLFVSADEEFPQKLYMEKKTLDKPQIYAQGVLVLWSANPKIKIHTLEDLDQKDIFHIAIPNPELAPYGRAAKEVLQKTKLYDLVKSKLINASSISQAHQFVSSGNAEVGFGALSLIDKKDKKISYIIVDKSFYAPINQALVLTNYGKNNSLAKEFKEFILSTKAKKIFQKYGYIVNE</sequence>
<keyword evidence="11" id="KW-1185">Reference proteome</keyword>
<feature type="signal peptide" evidence="7">
    <location>
        <begin position="1"/>
        <end position="25"/>
    </location>
</feature>
<feature type="chain" id="PRO_5041725281" evidence="7">
    <location>
        <begin position="26"/>
        <end position="245"/>
    </location>
</feature>
<keyword evidence="3 6" id="KW-0479">Metal-binding</keyword>
<proteinExistence type="inferred from homology"/>
<dbReference type="GO" id="GO:0046872">
    <property type="term" value="F:metal ion binding"/>
    <property type="evidence" value="ECO:0007669"/>
    <property type="project" value="UniProtKB-KW"/>
</dbReference>
<dbReference type="InterPro" id="IPR050682">
    <property type="entry name" value="ModA/WtpA"/>
</dbReference>
<dbReference type="PANTHER" id="PTHR30632">
    <property type="entry name" value="MOLYBDATE-BINDING PERIPLASMIC PROTEIN"/>
    <property type="match status" value="1"/>
</dbReference>
<protein>
    <submittedName>
        <fullName evidence="9">Molybdate ABC transporter substrate-binding protein</fullName>
    </submittedName>
</protein>
<dbReference type="Proteomes" id="UP001240777">
    <property type="component" value="Unassembled WGS sequence"/>
</dbReference>
<evidence type="ECO:0000256" key="7">
    <source>
        <dbReference type="SAM" id="SignalP"/>
    </source>
</evidence>
<comment type="caution">
    <text evidence="9">The sequence shown here is derived from an EMBL/GenBank/DDBJ whole genome shotgun (WGS) entry which is preliminary data.</text>
</comment>
<accession>A0AA90Q2N2</accession>
<evidence type="ECO:0000313" key="9">
    <source>
        <dbReference type="EMBL" id="MDP2538993.1"/>
    </source>
</evidence>
<dbReference type="InterPro" id="IPR005950">
    <property type="entry name" value="ModA"/>
</dbReference>
<dbReference type="Proteomes" id="UP001177258">
    <property type="component" value="Unassembled WGS sequence"/>
</dbReference>
<evidence type="ECO:0000256" key="4">
    <source>
        <dbReference type="ARBA" id="ARBA00022729"/>
    </source>
</evidence>
<dbReference type="AlphaFoldDB" id="A0AA90Q2N2"/>
<evidence type="ECO:0000313" key="11">
    <source>
        <dbReference type="Proteomes" id="UP001240777"/>
    </source>
</evidence>
<evidence type="ECO:0000256" key="2">
    <source>
        <dbReference type="ARBA" id="ARBA00022505"/>
    </source>
</evidence>
<evidence type="ECO:0000313" key="8">
    <source>
        <dbReference type="EMBL" id="MDO7253018.1"/>
    </source>
</evidence>
<dbReference type="PANTHER" id="PTHR30632:SF14">
    <property type="entry name" value="TUNGSTATE_MOLYBDATE_CHROMATE-BINDING PROTEIN MODA"/>
    <property type="match status" value="1"/>
</dbReference>
<dbReference type="Gene3D" id="3.40.190.10">
    <property type="entry name" value="Periplasmic binding protein-like II"/>
    <property type="match status" value="2"/>
</dbReference>
<feature type="binding site" evidence="6">
    <location>
        <position position="55"/>
    </location>
    <ligand>
        <name>molybdate</name>
        <dbReference type="ChEBI" id="CHEBI:36264"/>
    </ligand>
</feature>
<reference evidence="8 10" key="3">
    <citation type="journal article" date="2024" name="Syst. Appl. Microbiol.">
        <title>Helicobacter cappadocius sp. nov., from lizards: The first psychrotrophic Helicobacter species.</title>
        <authorList>
            <person name="Aydin F."/>
            <person name="Tarhane S."/>
            <person name="Karakaya E."/>
            <person name="Abay S."/>
            <person name="Kayman T."/>
            <person name="Guran O."/>
            <person name="Bozkurt E."/>
            <person name="Uzum N."/>
            <person name="Avci A."/>
            <person name="Olgun K."/>
            <person name="Jablonski D."/>
            <person name="Guran C."/>
            <person name="Burcin Saticioglu I."/>
        </authorList>
    </citation>
    <scope>NUCLEOTIDE SEQUENCE [LARGE SCALE GENOMIC DNA]</scope>
    <source>
        <strain evidence="8">Faydin-H75</strain>
        <strain evidence="10">faydin-H76</strain>
    </source>
</reference>
<organism evidence="9 10">
    <name type="scientific">Helicobacter cappadocius</name>
    <dbReference type="NCBI Taxonomy" id="3063998"/>
    <lineage>
        <taxon>Bacteria</taxon>
        <taxon>Pseudomonadati</taxon>
        <taxon>Campylobacterota</taxon>
        <taxon>Epsilonproteobacteria</taxon>
        <taxon>Campylobacterales</taxon>
        <taxon>Helicobacteraceae</taxon>
        <taxon>Helicobacter</taxon>
    </lineage>
</organism>
<evidence type="ECO:0000256" key="6">
    <source>
        <dbReference type="PIRSR" id="PIRSR004846-1"/>
    </source>
</evidence>
<dbReference type="EMBL" id="JAUPEV010000004">
    <property type="protein sequence ID" value="MDO7253018.1"/>
    <property type="molecule type" value="Genomic_DNA"/>
</dbReference>
<dbReference type="InterPro" id="IPR044084">
    <property type="entry name" value="AvModA-like_subst-bd"/>
</dbReference>
<evidence type="ECO:0000256" key="1">
    <source>
        <dbReference type="ARBA" id="ARBA00009175"/>
    </source>
</evidence>
<dbReference type="GO" id="GO:0030973">
    <property type="term" value="F:molybdate ion binding"/>
    <property type="evidence" value="ECO:0007669"/>
    <property type="project" value="InterPro"/>
</dbReference>
<dbReference type="SUPFAM" id="SSF53850">
    <property type="entry name" value="Periplasmic binding protein-like II"/>
    <property type="match status" value="1"/>
</dbReference>
<comment type="subunit">
    <text evidence="5">The complex is composed of two ATP-binding proteins (ModC), two transmembrane proteins (ModB) and a solute-binding protein (ModA).</text>
</comment>
<dbReference type="CDD" id="cd13539">
    <property type="entry name" value="PBP2_AvModA"/>
    <property type="match status" value="1"/>
</dbReference>
<name>A0AA90Q2N2_9HELI</name>
<comment type="similarity">
    <text evidence="1">Belongs to the bacterial solute-binding protein ModA family.</text>
</comment>
<keyword evidence="2 6" id="KW-0500">Molybdenum</keyword>
<gene>
    <name evidence="9" type="primary">modA</name>
    <name evidence="8" type="ORF">Q5I04_03725</name>
    <name evidence="9" type="ORF">Q5I06_04280</name>
</gene>
<reference evidence="9 11" key="1">
    <citation type="submission" date="2023-07" db="EMBL/GenBank/DDBJ databases">
        <title>Unpublished Manusciprt.</title>
        <authorList>
            <person name="Aydin F."/>
            <person name="Tarhane S."/>
            <person name="Saticioglu I.B."/>
            <person name="Karakaya E."/>
            <person name="Abay S."/>
            <person name="Guran O."/>
            <person name="Bozkurt E."/>
            <person name="Uzum N."/>
            <person name="Olgun K."/>
            <person name="Jablonski D."/>
        </authorList>
    </citation>
    <scope>NUCLEOTIDE SEQUENCE</scope>
    <source>
        <strain evidence="11">faydin-H75</strain>
        <strain evidence="9">Faydin-H76</strain>
    </source>
</reference>
<evidence type="ECO:0000256" key="5">
    <source>
        <dbReference type="ARBA" id="ARBA00062515"/>
    </source>
</evidence>
<dbReference type="GO" id="GO:1901359">
    <property type="term" value="F:tungstate binding"/>
    <property type="evidence" value="ECO:0007669"/>
    <property type="project" value="UniProtKB-ARBA"/>
</dbReference>
<dbReference type="GO" id="GO:0015689">
    <property type="term" value="P:molybdate ion transport"/>
    <property type="evidence" value="ECO:0007669"/>
    <property type="project" value="InterPro"/>
</dbReference>
<dbReference type="NCBIfam" id="TIGR01256">
    <property type="entry name" value="modA"/>
    <property type="match status" value="1"/>
</dbReference>
<keyword evidence="4 7" id="KW-0732">Signal</keyword>
<dbReference type="Pfam" id="PF13531">
    <property type="entry name" value="SBP_bac_11"/>
    <property type="match status" value="1"/>
</dbReference>
<feature type="binding site" evidence="6">
    <location>
        <position position="162"/>
    </location>
    <ligand>
        <name>molybdate</name>
        <dbReference type="ChEBI" id="CHEBI:36264"/>
    </ligand>
</feature>